<keyword evidence="3" id="KW-1185">Reference proteome</keyword>
<protein>
    <submittedName>
        <fullName evidence="2">Uncharacterized protein</fullName>
    </submittedName>
</protein>
<evidence type="ECO:0000256" key="1">
    <source>
        <dbReference type="SAM" id="MobiDB-lite"/>
    </source>
</evidence>
<feature type="region of interest" description="Disordered" evidence="1">
    <location>
        <begin position="184"/>
        <end position="241"/>
    </location>
</feature>
<reference evidence="2 3" key="2">
    <citation type="submission" date="2024-01" db="EMBL/GenBank/DDBJ databases">
        <title>Comparative genomics of Cryptococcus and Kwoniella reveals pathogenesis evolution and contrasting modes of karyotype evolution via chromosome fusion or intercentromeric recombination.</title>
        <authorList>
            <person name="Coelho M.A."/>
            <person name="David-Palma M."/>
            <person name="Shea T."/>
            <person name="Bowers K."/>
            <person name="Mcginley-Smith S."/>
            <person name="Mohammad A.W."/>
            <person name="Gnirke A."/>
            <person name="Yurkov A.M."/>
            <person name="Nowrousian M."/>
            <person name="Sun S."/>
            <person name="Cuomo C.A."/>
            <person name="Heitman J."/>
        </authorList>
    </citation>
    <scope>NUCLEOTIDE SEQUENCE [LARGE SCALE GENOMIC DNA]</scope>
    <source>
        <strain evidence="2 3">IND107</strain>
    </source>
</reference>
<organism evidence="2 3">
    <name type="scientific">Cryptococcus tetragattii IND107</name>
    <dbReference type="NCBI Taxonomy" id="1296105"/>
    <lineage>
        <taxon>Eukaryota</taxon>
        <taxon>Fungi</taxon>
        <taxon>Dikarya</taxon>
        <taxon>Basidiomycota</taxon>
        <taxon>Agaricomycotina</taxon>
        <taxon>Tremellomycetes</taxon>
        <taxon>Tremellales</taxon>
        <taxon>Cryptococcaceae</taxon>
        <taxon>Cryptococcus</taxon>
        <taxon>Cryptococcus gattii species complex</taxon>
    </lineage>
</organism>
<reference evidence="3" key="1">
    <citation type="submission" date="2015-01" db="EMBL/GenBank/DDBJ databases">
        <title>The Genome Sequence of Cryptococcus gattii MMRL2647.</title>
        <authorList>
            <consortium name="The Broad Institute Genomics Platform"/>
            <person name="Cuomo C."/>
            <person name="Litvintseva A."/>
            <person name="Chen Y."/>
            <person name="Heitman J."/>
            <person name="Sun S."/>
            <person name="Springer D."/>
            <person name="Dromer F."/>
            <person name="Young S."/>
            <person name="Zeng Q."/>
            <person name="Gargeya S."/>
            <person name="Abouelleil A."/>
            <person name="Alvarado L."/>
            <person name="Chapman S.B."/>
            <person name="Gainer-Dewar J."/>
            <person name="Goldberg J."/>
            <person name="Griggs A."/>
            <person name="Gujja S."/>
            <person name="Hansen M."/>
            <person name="Howarth C."/>
            <person name="Imamovic A."/>
            <person name="Larimer J."/>
            <person name="Murphy C."/>
            <person name="Naylor J."/>
            <person name="Pearson M."/>
            <person name="Priest M."/>
            <person name="Roberts A."/>
            <person name="Saif S."/>
            <person name="Shea T."/>
            <person name="Sykes S."/>
            <person name="Wortman J."/>
            <person name="Nusbaum C."/>
            <person name="Birren B."/>
        </authorList>
    </citation>
    <scope>NUCLEOTIDE SEQUENCE [LARGE SCALE GENOMIC DNA]</scope>
    <source>
        <strain evidence="3">IND107</strain>
    </source>
</reference>
<feature type="region of interest" description="Disordered" evidence="1">
    <location>
        <begin position="352"/>
        <end position="411"/>
    </location>
</feature>
<feature type="region of interest" description="Disordered" evidence="1">
    <location>
        <begin position="457"/>
        <end position="478"/>
    </location>
</feature>
<proteinExistence type="predicted"/>
<sequence length="684" mass="74454">MANRDSLLSTCSSTTYPSTLSSLSLSALGLTNSPLPSRSKDPSPAGATPPSPRRRPAIRASASKSSLRQEATTNAAAQLVAQQQAAKFARMSRQRASQVDLKEDVASYQTPKPPTPAKSPSAWPSVVKSTSVFQDAQHPAQRKAAQIITRTNLVTRKAVPSPVHTEITLADEWEAELVKDAQKLNLGPSSQKPNVVRESREQRPNDGEWERFGQETSTAREEEDRRRREPGREVAFPPSMPRTPIRAVAAGVTSVHVGVRPRLHPSRASESMMRNQPDVNVPNPLFSAATANLDLSGEDTHPSYTVKHTPDLLKKAQKEYDDWLARKAEREGDMESGGMRNWEPKERAIARPSDLSPHSANRLHTASPAELPPTDMASWTYGYPHSQSQTGMSEPQEPQGHIAPPQSEDQQAAIDTAQRQVIMPYGHEAFYAHPAYWDPSYWWGMYGDPNAMAVHATNPSTQDSKSTNQVDMPKEGEMAPEEQQTYELSNMMMYNPYQWSGMMGQGAGYPGMHNNPYMMGRDPSVIESMPAPSQSAATEDKNLKPFDSSKMKQGRLGHYGYLEGRELAGPPVGHLPAGIQSQYPSSQTGHGTTTAGAGACSTASYQGNGSWGDPANIPRARYDGAASGTGYVQADLDSPYPRAPNGSVTTAWTRYGADGSVMNGMNGMNGPGLTGHRRLREGRV</sequence>
<gene>
    <name evidence="2" type="ORF">I308_106201</name>
</gene>
<feature type="compositionally biased region" description="Polar residues" evidence="1">
    <location>
        <begin position="457"/>
        <end position="470"/>
    </location>
</feature>
<evidence type="ECO:0000313" key="2">
    <source>
        <dbReference type="EMBL" id="KAL0242027.1"/>
    </source>
</evidence>
<name>A0ABR3BLD5_9TREE</name>
<comment type="caution">
    <text evidence="2">The sequence shown here is derived from an EMBL/GenBank/DDBJ whole genome shotgun (WGS) entry which is preliminary data.</text>
</comment>
<feature type="region of interest" description="Disordered" evidence="1">
    <location>
        <begin position="28"/>
        <end position="123"/>
    </location>
</feature>
<dbReference type="GeneID" id="91993056"/>
<evidence type="ECO:0000313" key="3">
    <source>
        <dbReference type="Proteomes" id="UP000054399"/>
    </source>
</evidence>
<dbReference type="Proteomes" id="UP000054399">
    <property type="component" value="Unassembled WGS sequence"/>
</dbReference>
<dbReference type="RefSeq" id="XP_066611409.1">
    <property type="nucleotide sequence ID" value="XM_066760648.1"/>
</dbReference>
<accession>A0ABR3BLD5</accession>
<feature type="compositionally biased region" description="Basic and acidic residues" evidence="1">
    <location>
        <begin position="538"/>
        <end position="550"/>
    </location>
</feature>
<feature type="compositionally biased region" description="Low complexity" evidence="1">
    <location>
        <begin position="75"/>
        <end position="89"/>
    </location>
</feature>
<dbReference type="EMBL" id="ATAM02000012">
    <property type="protein sequence ID" value="KAL0242027.1"/>
    <property type="molecule type" value="Genomic_DNA"/>
</dbReference>
<feature type="compositionally biased region" description="Basic and acidic residues" evidence="1">
    <location>
        <begin position="195"/>
        <end position="232"/>
    </location>
</feature>
<feature type="region of interest" description="Disordered" evidence="1">
    <location>
        <begin position="528"/>
        <end position="550"/>
    </location>
</feature>